<evidence type="ECO:0000256" key="1">
    <source>
        <dbReference type="SAM" id="MobiDB-lite"/>
    </source>
</evidence>
<dbReference type="KEGG" id="fcy:FRACYDRAFT_291600"/>
<name>A0A1E7ENU9_9STRA</name>
<feature type="compositionally biased region" description="Polar residues" evidence="1">
    <location>
        <begin position="174"/>
        <end position="183"/>
    </location>
</feature>
<feature type="compositionally biased region" description="Acidic residues" evidence="1">
    <location>
        <begin position="119"/>
        <end position="142"/>
    </location>
</feature>
<reference evidence="3 4" key="1">
    <citation type="submission" date="2016-09" db="EMBL/GenBank/DDBJ databases">
        <title>Extensive genetic diversity and differential bi-allelic expression allows diatom success in the polar Southern Ocean.</title>
        <authorList>
            <consortium name="DOE Joint Genome Institute"/>
            <person name="Mock T."/>
            <person name="Otillar R.P."/>
            <person name="Strauss J."/>
            <person name="Dupont C."/>
            <person name="Frickenhaus S."/>
            <person name="Maumus F."/>
            <person name="Mcmullan M."/>
            <person name="Sanges R."/>
            <person name="Schmutz J."/>
            <person name="Toseland A."/>
            <person name="Valas R."/>
            <person name="Veluchamy A."/>
            <person name="Ward B.J."/>
            <person name="Allen A."/>
            <person name="Barry K."/>
            <person name="Falciatore A."/>
            <person name="Ferrante M."/>
            <person name="Fortunato A.E."/>
            <person name="Gloeckner G."/>
            <person name="Gruber A."/>
            <person name="Hipkin R."/>
            <person name="Janech M."/>
            <person name="Kroth P."/>
            <person name="Leese F."/>
            <person name="Lindquist E."/>
            <person name="Lyon B.R."/>
            <person name="Martin J."/>
            <person name="Mayer C."/>
            <person name="Parker M."/>
            <person name="Quesneville H."/>
            <person name="Raymond J."/>
            <person name="Uhlig C."/>
            <person name="Valentin K.U."/>
            <person name="Worden A.Z."/>
            <person name="Armbrust E.V."/>
            <person name="Bowler C."/>
            <person name="Green B."/>
            <person name="Moulton V."/>
            <person name="Van Oosterhout C."/>
            <person name="Grigoriev I."/>
        </authorList>
    </citation>
    <scope>NUCLEOTIDE SEQUENCE [LARGE SCALE GENOMIC DNA]</scope>
    <source>
        <strain evidence="3 4">CCMP1102</strain>
    </source>
</reference>
<dbReference type="Pfam" id="PF10718">
    <property type="entry name" value="Ycf34"/>
    <property type="match status" value="1"/>
</dbReference>
<dbReference type="AlphaFoldDB" id="A0A1E7ENU9"/>
<dbReference type="OrthoDB" id="197870at2759"/>
<evidence type="ECO:0000313" key="3">
    <source>
        <dbReference type="EMBL" id="OEU07447.1"/>
    </source>
</evidence>
<evidence type="ECO:0000256" key="2">
    <source>
        <dbReference type="SAM" id="SignalP"/>
    </source>
</evidence>
<dbReference type="InterPro" id="IPR019656">
    <property type="entry name" value="Uncharacterised_Ycf34"/>
</dbReference>
<keyword evidence="2" id="KW-0732">Signal</keyword>
<feature type="region of interest" description="Disordered" evidence="1">
    <location>
        <begin position="114"/>
        <end position="183"/>
    </location>
</feature>
<sequence>MISLIILLPGLLGLLLIPMPVAVESFHLDSSNSNNFVRGTTRIRQHQQYQQPQQQQYTTVRMCICINCQLVTSCKAYHFVETKHEQPHMTNTPTFLPREGSPTINVNIRTEQIEKQIENDDGEQKDDEDDSEDEYNNEDEDEIIKRQRSSSSSSMWKDQIQQQQHDDSSSSHITTPAINNNNNDADVLPIDVASSDSKSISKTTIEYDVVKCEDFILDKNCWIINMPEEIKRLNPDFVPS</sequence>
<dbReference type="EMBL" id="KV784386">
    <property type="protein sequence ID" value="OEU07447.1"/>
    <property type="molecule type" value="Genomic_DNA"/>
</dbReference>
<feature type="chain" id="PRO_5009192053" evidence="2">
    <location>
        <begin position="26"/>
        <end position="240"/>
    </location>
</feature>
<feature type="compositionally biased region" description="Low complexity" evidence="1">
    <location>
        <begin position="149"/>
        <end position="163"/>
    </location>
</feature>
<accession>A0A1E7ENU9</accession>
<keyword evidence="4" id="KW-1185">Reference proteome</keyword>
<proteinExistence type="predicted"/>
<organism evidence="3 4">
    <name type="scientific">Fragilariopsis cylindrus CCMP1102</name>
    <dbReference type="NCBI Taxonomy" id="635003"/>
    <lineage>
        <taxon>Eukaryota</taxon>
        <taxon>Sar</taxon>
        <taxon>Stramenopiles</taxon>
        <taxon>Ochrophyta</taxon>
        <taxon>Bacillariophyta</taxon>
        <taxon>Bacillariophyceae</taxon>
        <taxon>Bacillariophycidae</taxon>
        <taxon>Bacillariales</taxon>
        <taxon>Bacillariaceae</taxon>
        <taxon>Fragilariopsis</taxon>
    </lineage>
</organism>
<gene>
    <name evidence="3" type="primary">YCF34</name>
    <name evidence="3" type="ORF">FRACYDRAFT_291600</name>
</gene>
<protein>
    <submittedName>
        <fullName evidence="3">Chloroplast protein Ycf34</fullName>
    </submittedName>
</protein>
<evidence type="ECO:0000313" key="4">
    <source>
        <dbReference type="Proteomes" id="UP000095751"/>
    </source>
</evidence>
<dbReference type="InParanoid" id="A0A1E7ENU9"/>
<feature type="signal peptide" evidence="2">
    <location>
        <begin position="1"/>
        <end position="25"/>
    </location>
</feature>
<dbReference type="Proteomes" id="UP000095751">
    <property type="component" value="Unassembled WGS sequence"/>
</dbReference>